<feature type="domain" description="DUF7869" evidence="1">
    <location>
        <begin position="304"/>
        <end position="424"/>
    </location>
</feature>
<evidence type="ECO:0000313" key="2">
    <source>
        <dbReference type="EMBL" id="KAJ8303751.1"/>
    </source>
</evidence>
<dbReference type="Proteomes" id="UP001217089">
    <property type="component" value="Unassembled WGS sequence"/>
</dbReference>
<evidence type="ECO:0000259" key="1">
    <source>
        <dbReference type="Pfam" id="PF25273"/>
    </source>
</evidence>
<accession>A0ABQ9EH69</accession>
<name>A0ABQ9EH69_TEGGR</name>
<evidence type="ECO:0000313" key="3">
    <source>
        <dbReference type="Proteomes" id="UP001217089"/>
    </source>
</evidence>
<keyword evidence="3" id="KW-1185">Reference proteome</keyword>
<comment type="caution">
    <text evidence="2">The sequence shown here is derived from an EMBL/GenBank/DDBJ whole genome shotgun (WGS) entry which is preliminary data.</text>
</comment>
<organism evidence="2 3">
    <name type="scientific">Tegillarca granosa</name>
    <name type="common">Malaysian cockle</name>
    <name type="synonym">Anadara granosa</name>
    <dbReference type="NCBI Taxonomy" id="220873"/>
    <lineage>
        <taxon>Eukaryota</taxon>
        <taxon>Metazoa</taxon>
        <taxon>Spiralia</taxon>
        <taxon>Lophotrochozoa</taxon>
        <taxon>Mollusca</taxon>
        <taxon>Bivalvia</taxon>
        <taxon>Autobranchia</taxon>
        <taxon>Pteriomorphia</taxon>
        <taxon>Arcoida</taxon>
        <taxon>Arcoidea</taxon>
        <taxon>Arcidae</taxon>
        <taxon>Tegillarca</taxon>
    </lineage>
</organism>
<sequence length="561" mass="64177">MPDTSIIDNRINVQGMDKESRDMFIMGQLKGCAKEVKGSKGSETRQGERKSHKFDYQFNNKSICKSCFLFVNNINTHYLKNIMKHYISEGAVPRVHGNTGRTPKHAITYENVQHIVQYANDVGLPQPAAPRGRDSFPPVYLPGNETYKSVHQTYTTICRDTDTRILSETTFRRIWHRFLPHNQKIKQAVSEEDKLQATEEFSAHIHDAQQEREYYNARCKAASRELAAHPAVQGPVPPMSQNLIDVHYTFDFAQSFLLPSHCRQEGGLYFRSPYKAHMFGICNDGRSTQTNYIYGEDQCVGVDGNFSHSANNVISMLHHFFQTFGEGERICHLNADNCGGQNKNQIVTSYLAWRVANGLHEEIFLHFMKPYHARCLVDGMFGLVRRRFCQTVNDCLEDLNTTIELSSIHKSKINGIGEIGKHMQKPPSKPSQGFRNINISIFHELFPVSTTQKVSYIKTLKIARNTFNVYLSKYKNIDRMVKVKTSAQSVEKSIYILKRGKTISCVLPNSQEVGGLSSNRAWYLYRNIRPYVKDPKKDLLFPLPSIPQPESNRKALKKDTH</sequence>
<dbReference type="PANTHER" id="PTHR34415:SF1">
    <property type="entry name" value="INTEGRASE CATALYTIC DOMAIN-CONTAINING PROTEIN"/>
    <property type="match status" value="1"/>
</dbReference>
<dbReference type="EMBL" id="JARBDR010000908">
    <property type="protein sequence ID" value="KAJ8303751.1"/>
    <property type="molecule type" value="Genomic_DNA"/>
</dbReference>
<gene>
    <name evidence="2" type="ORF">KUTeg_018674</name>
</gene>
<dbReference type="InterPro" id="IPR057191">
    <property type="entry name" value="DUF7869"/>
</dbReference>
<dbReference type="Pfam" id="PF25273">
    <property type="entry name" value="DUF7869"/>
    <property type="match status" value="1"/>
</dbReference>
<proteinExistence type="predicted"/>
<reference evidence="2 3" key="1">
    <citation type="submission" date="2022-12" db="EMBL/GenBank/DDBJ databases">
        <title>Chromosome-level genome of Tegillarca granosa.</title>
        <authorList>
            <person name="Kim J."/>
        </authorList>
    </citation>
    <scope>NUCLEOTIDE SEQUENCE [LARGE SCALE GENOMIC DNA]</scope>
    <source>
        <strain evidence="2">Teg-2019</strain>
        <tissue evidence="2">Adductor muscle</tissue>
    </source>
</reference>
<protein>
    <recommendedName>
        <fullName evidence="1">DUF7869 domain-containing protein</fullName>
    </recommendedName>
</protein>
<dbReference type="PANTHER" id="PTHR34415">
    <property type="entry name" value="INTEGRASE CATALYTIC DOMAIN-CONTAINING PROTEIN"/>
    <property type="match status" value="1"/>
</dbReference>